<name>A0A2V3ZS58_9BACT</name>
<organism evidence="1 2">
    <name type="scientific">Marinifilum breve</name>
    <dbReference type="NCBI Taxonomy" id="2184082"/>
    <lineage>
        <taxon>Bacteria</taxon>
        <taxon>Pseudomonadati</taxon>
        <taxon>Bacteroidota</taxon>
        <taxon>Bacteroidia</taxon>
        <taxon>Marinilabiliales</taxon>
        <taxon>Marinifilaceae</taxon>
    </lineage>
</organism>
<gene>
    <name evidence="1" type="ORF">DF185_21725</name>
</gene>
<evidence type="ECO:0000313" key="2">
    <source>
        <dbReference type="Proteomes" id="UP000248079"/>
    </source>
</evidence>
<reference evidence="1 2" key="1">
    <citation type="submission" date="2018-05" db="EMBL/GenBank/DDBJ databases">
        <title>Marinifilum breve JC075T sp. nov., a marine bacterium isolated from Yongle Blue Hole in the South China Sea.</title>
        <authorList>
            <person name="Fu T."/>
        </authorList>
    </citation>
    <scope>NUCLEOTIDE SEQUENCE [LARGE SCALE GENOMIC DNA]</scope>
    <source>
        <strain evidence="1 2">JC075</strain>
    </source>
</reference>
<comment type="caution">
    <text evidence="1">The sequence shown here is derived from an EMBL/GenBank/DDBJ whole genome shotgun (WGS) entry which is preliminary data.</text>
</comment>
<evidence type="ECO:0000313" key="1">
    <source>
        <dbReference type="EMBL" id="PXX95714.1"/>
    </source>
</evidence>
<dbReference type="OrthoDB" id="1120413at2"/>
<proteinExistence type="predicted"/>
<accession>A0A2V3ZS58</accession>
<sequence length="138" mass="15566">MKSLLKDKILRYSLLTLTVVAFSIESKAQLLSIDQFLVPFFKIESNNGGESPAEEITNEKGYLDNGILIFRENLKVCKDIVSGDSDNYNNPKLNMDTSIRCNTCKDTITVKKNTTIVTSKKKRSKNFRNLPGNIRSTI</sequence>
<protein>
    <submittedName>
        <fullName evidence="1">Uncharacterized protein</fullName>
    </submittedName>
</protein>
<keyword evidence="2" id="KW-1185">Reference proteome</keyword>
<dbReference type="Proteomes" id="UP000248079">
    <property type="component" value="Unassembled WGS sequence"/>
</dbReference>
<dbReference type="RefSeq" id="WP_110363636.1">
    <property type="nucleotide sequence ID" value="NZ_QFLI01000014.1"/>
</dbReference>
<dbReference type="EMBL" id="QFLI01000014">
    <property type="protein sequence ID" value="PXX95714.1"/>
    <property type="molecule type" value="Genomic_DNA"/>
</dbReference>
<dbReference type="AlphaFoldDB" id="A0A2V3ZS58"/>